<dbReference type="InterPro" id="IPR014729">
    <property type="entry name" value="Rossmann-like_a/b/a_fold"/>
</dbReference>
<dbReference type="GO" id="GO:0006424">
    <property type="term" value="P:glutamyl-tRNA aminoacylation"/>
    <property type="evidence" value="ECO:0007669"/>
    <property type="project" value="UniProtKB-UniRule"/>
</dbReference>
<evidence type="ECO:0000256" key="9">
    <source>
        <dbReference type="ARBA" id="ARBA00023146"/>
    </source>
</evidence>
<dbReference type="AlphaFoldDB" id="A0A1V0HK29"/>
<dbReference type="PROSITE" id="PS00178">
    <property type="entry name" value="AA_TRNA_LIGASE_I"/>
    <property type="match status" value="1"/>
</dbReference>
<comment type="subcellular location">
    <subcellularLocation>
        <location evidence="1 10">Cytoplasm</location>
    </subcellularLocation>
</comment>
<keyword evidence="14" id="KW-1185">Reference proteome</keyword>
<dbReference type="InterPro" id="IPR033910">
    <property type="entry name" value="GluRS_core"/>
</dbReference>
<keyword evidence="8 10" id="KW-0648">Protein biosynthesis</keyword>
<proteinExistence type="inferred from homology"/>
<accession>A0A1V0HK29</accession>
<evidence type="ECO:0000256" key="7">
    <source>
        <dbReference type="ARBA" id="ARBA00022840"/>
    </source>
</evidence>
<dbReference type="Gene3D" id="3.40.50.620">
    <property type="entry name" value="HUPs"/>
    <property type="match status" value="1"/>
</dbReference>
<comment type="subunit">
    <text evidence="3 10">Monomer.</text>
</comment>
<gene>
    <name evidence="10 13" type="primary">gltX</name>
    <name evidence="13" type="ORF">AOQ87_00480</name>
</gene>
<dbReference type="FunFam" id="3.40.50.620:FF:000007">
    <property type="entry name" value="Glutamate--tRNA ligase"/>
    <property type="match status" value="1"/>
</dbReference>
<dbReference type="GO" id="GO:0005524">
    <property type="term" value="F:ATP binding"/>
    <property type="evidence" value="ECO:0007669"/>
    <property type="project" value="UniProtKB-UniRule"/>
</dbReference>
<sequence>MKNIKTRFAPSPTGNLHLGNVRTALYSWLFSRKFNGKFVLRIEDTDLSRSSEESKKDILDIMKWLKLNWDEGPYYQSQRIEYYNNVIEDMISKNLAYRCYCSRERLNALRKKQIGTGEKPKYDGNCRNVISYVLKNRPHVVRFRNPDLSVVVKDLIRGKIIFHNSELDDFIIRRENGIPTYNFCASIDDHEMGITHIIRGEEHISNTPKQINFLRSIGANIPDYIHISSILNHDGKKISKREDKIYGVKFYKKQGFLPEAILNYLLRLGWSYGDIEIFNIQDMKKYFSIESIGRSPSMLNYKKMLWINRCYIRSLSNSKIMRYLEDFYIAQEKLLHRKNILEKVVRLFKDRCNTLYEMIELSEFLFHKKIKFQKIEPIYFSKTFLNILDTFKKEISKISNWKISNIHSTILDLSKKFKIDIKKIYMLLRIVLTGKNQSPEISFVIHEIGKG</sequence>
<feature type="short sequence motif" description="'KMSKS' region" evidence="10">
    <location>
        <begin position="237"/>
        <end position="241"/>
    </location>
</feature>
<dbReference type="EMBL" id="CP012839">
    <property type="protein sequence ID" value="ARC53179.1"/>
    <property type="molecule type" value="Genomic_DNA"/>
</dbReference>
<dbReference type="InterPro" id="IPR049940">
    <property type="entry name" value="GluQ/Sye"/>
</dbReference>
<dbReference type="GO" id="GO:0004818">
    <property type="term" value="F:glutamate-tRNA ligase activity"/>
    <property type="evidence" value="ECO:0007669"/>
    <property type="project" value="UniProtKB-UniRule"/>
</dbReference>
<dbReference type="KEGG" id="rped:AOQ87_00480"/>
<dbReference type="Pfam" id="PF19269">
    <property type="entry name" value="Anticodon_2"/>
    <property type="match status" value="1"/>
</dbReference>
<dbReference type="GO" id="GO:0005829">
    <property type="term" value="C:cytosol"/>
    <property type="evidence" value="ECO:0007669"/>
    <property type="project" value="TreeGrafter"/>
</dbReference>
<dbReference type="InterPro" id="IPR020058">
    <property type="entry name" value="Glu/Gln-tRNA-synth_Ib_cat-dom"/>
</dbReference>
<dbReference type="PANTHER" id="PTHR43311">
    <property type="entry name" value="GLUTAMATE--TRNA LIGASE"/>
    <property type="match status" value="1"/>
</dbReference>
<evidence type="ECO:0000256" key="3">
    <source>
        <dbReference type="ARBA" id="ARBA00011245"/>
    </source>
</evidence>
<evidence type="ECO:0000256" key="6">
    <source>
        <dbReference type="ARBA" id="ARBA00022741"/>
    </source>
</evidence>
<dbReference type="Pfam" id="PF00749">
    <property type="entry name" value="tRNA-synt_1c"/>
    <property type="match status" value="1"/>
</dbReference>
<evidence type="ECO:0000313" key="13">
    <source>
        <dbReference type="EMBL" id="ARC53179.1"/>
    </source>
</evidence>
<dbReference type="EC" id="6.1.1.17" evidence="10"/>
<keyword evidence="5 10" id="KW-0436">Ligase</keyword>
<dbReference type="PANTHER" id="PTHR43311:SF2">
    <property type="entry name" value="GLUTAMATE--TRNA LIGASE, MITOCHONDRIAL-RELATED"/>
    <property type="match status" value="1"/>
</dbReference>
<evidence type="ECO:0000256" key="5">
    <source>
        <dbReference type="ARBA" id="ARBA00022598"/>
    </source>
</evidence>
<dbReference type="CDD" id="cd00808">
    <property type="entry name" value="GluRS_core"/>
    <property type="match status" value="1"/>
</dbReference>
<evidence type="ECO:0000313" key="14">
    <source>
        <dbReference type="Proteomes" id="UP000242793"/>
    </source>
</evidence>
<dbReference type="Proteomes" id="UP000242793">
    <property type="component" value="Chromosome"/>
</dbReference>
<dbReference type="InterPro" id="IPR001412">
    <property type="entry name" value="aa-tRNA-synth_I_CS"/>
</dbReference>
<keyword evidence="7 10" id="KW-0067">ATP-binding</keyword>
<dbReference type="STRING" id="428411.AOQ87_00480"/>
<dbReference type="NCBIfam" id="TIGR00464">
    <property type="entry name" value="gltX_bact"/>
    <property type="match status" value="1"/>
</dbReference>
<dbReference type="InterPro" id="IPR045462">
    <property type="entry name" value="aa-tRNA-synth_I_cd-bd"/>
</dbReference>
<dbReference type="SUPFAM" id="SSF52374">
    <property type="entry name" value="Nucleotidylyl transferase"/>
    <property type="match status" value="1"/>
</dbReference>
<evidence type="ECO:0000256" key="10">
    <source>
        <dbReference type="HAMAP-Rule" id="MF_00022"/>
    </source>
</evidence>
<dbReference type="Gene3D" id="1.10.10.350">
    <property type="match status" value="1"/>
</dbReference>
<evidence type="ECO:0000256" key="8">
    <source>
        <dbReference type="ARBA" id="ARBA00022917"/>
    </source>
</evidence>
<dbReference type="GO" id="GO:0000049">
    <property type="term" value="F:tRNA binding"/>
    <property type="evidence" value="ECO:0007669"/>
    <property type="project" value="InterPro"/>
</dbReference>
<dbReference type="InterPro" id="IPR020751">
    <property type="entry name" value="aa-tRNA-synth_I_codon-bd_sub2"/>
</dbReference>
<dbReference type="PRINTS" id="PR00987">
    <property type="entry name" value="TRNASYNTHGLU"/>
</dbReference>
<evidence type="ECO:0000256" key="1">
    <source>
        <dbReference type="ARBA" id="ARBA00004496"/>
    </source>
</evidence>
<dbReference type="SUPFAM" id="SSF48163">
    <property type="entry name" value="An anticodon-binding domain of class I aminoacyl-tRNA synthetases"/>
    <property type="match status" value="1"/>
</dbReference>
<dbReference type="InterPro" id="IPR004527">
    <property type="entry name" value="Glu-tRNA-ligase_bac/mito"/>
</dbReference>
<organism evidence="13 14">
    <name type="scientific">Candidatus Riesia pediculischaeffi</name>
    <dbReference type="NCBI Taxonomy" id="428411"/>
    <lineage>
        <taxon>Bacteria</taxon>
        <taxon>Pseudomonadati</taxon>
        <taxon>Pseudomonadota</taxon>
        <taxon>Gammaproteobacteria</taxon>
        <taxon>Enterobacterales</taxon>
        <taxon>Enterobacteriaceae</taxon>
        <taxon>Candidatus Riesia</taxon>
    </lineage>
</organism>
<comment type="similarity">
    <text evidence="2 10">Belongs to the class-I aminoacyl-tRNA synthetase family. Glutamate--tRNA ligase type 1 subfamily.</text>
</comment>
<feature type="domain" description="Aminoacyl-tRNA synthetase class I anticodon-binding" evidence="12">
    <location>
        <begin position="336"/>
        <end position="450"/>
    </location>
</feature>
<dbReference type="InterPro" id="IPR008925">
    <property type="entry name" value="aa_tRNA-synth_I_cd-bd_sf"/>
</dbReference>
<feature type="domain" description="Glutamyl/glutaminyl-tRNA synthetase class Ib catalytic" evidence="11">
    <location>
        <begin position="4"/>
        <end position="306"/>
    </location>
</feature>
<dbReference type="RefSeq" id="WP_080626463.1">
    <property type="nucleotide sequence ID" value="NZ_CP012839.1"/>
</dbReference>
<keyword evidence="4 10" id="KW-0963">Cytoplasm</keyword>
<dbReference type="InterPro" id="IPR000924">
    <property type="entry name" value="Glu/Gln-tRNA-synth"/>
</dbReference>
<reference evidence="13 14" key="1">
    <citation type="submission" date="2015-10" db="EMBL/GenBank/DDBJ databases">
        <title>Survey of human and primate louse endosymbionts.</title>
        <authorList>
            <person name="Boyd B.M."/>
        </authorList>
    </citation>
    <scope>NUCLEOTIDE SEQUENCE [LARGE SCALE GENOMIC DNA]</scope>
    <source>
        <strain evidence="13 14">PTSK</strain>
    </source>
</reference>
<dbReference type="HAMAP" id="MF_00022">
    <property type="entry name" value="Glu_tRNA_synth_type1"/>
    <property type="match status" value="1"/>
</dbReference>
<comment type="caution">
    <text evidence="10">Lacks conserved residue(s) required for the propagation of feature annotation.</text>
</comment>
<evidence type="ECO:0000256" key="2">
    <source>
        <dbReference type="ARBA" id="ARBA00007894"/>
    </source>
</evidence>
<comment type="function">
    <text evidence="10">Catalyzes the attachment of glutamate to tRNA(Glu) in a two-step reaction: glutamate is first activated by ATP to form Glu-AMP and then transferred to the acceptor end of tRNA(Glu).</text>
</comment>
<keyword evidence="9 10" id="KW-0030">Aminoacyl-tRNA synthetase</keyword>
<evidence type="ECO:0000256" key="4">
    <source>
        <dbReference type="ARBA" id="ARBA00022490"/>
    </source>
</evidence>
<evidence type="ECO:0000259" key="12">
    <source>
        <dbReference type="Pfam" id="PF19269"/>
    </source>
</evidence>
<keyword evidence="6 10" id="KW-0547">Nucleotide-binding</keyword>
<name>A0A1V0HK29_9ENTR</name>
<feature type="binding site" evidence="10">
    <location>
        <position position="240"/>
    </location>
    <ligand>
        <name>ATP</name>
        <dbReference type="ChEBI" id="CHEBI:30616"/>
    </ligand>
</feature>
<evidence type="ECO:0000259" key="11">
    <source>
        <dbReference type="Pfam" id="PF00749"/>
    </source>
</evidence>
<protein>
    <recommendedName>
        <fullName evidence="10">Glutamate--tRNA ligase</fullName>
        <ecNumber evidence="10">6.1.1.17</ecNumber>
    </recommendedName>
    <alternativeName>
        <fullName evidence="10">Glutamyl-tRNA synthetase</fullName>
        <shortName evidence="10">GluRS</shortName>
    </alternativeName>
</protein>
<feature type="short sequence motif" description="'HIGH' region" evidence="10">
    <location>
        <begin position="10"/>
        <end position="20"/>
    </location>
</feature>
<dbReference type="GO" id="GO:0008270">
    <property type="term" value="F:zinc ion binding"/>
    <property type="evidence" value="ECO:0007669"/>
    <property type="project" value="InterPro"/>
</dbReference>
<comment type="catalytic activity">
    <reaction evidence="10">
        <text>tRNA(Glu) + L-glutamate + ATP = L-glutamyl-tRNA(Glu) + AMP + diphosphate</text>
        <dbReference type="Rhea" id="RHEA:23540"/>
        <dbReference type="Rhea" id="RHEA-COMP:9663"/>
        <dbReference type="Rhea" id="RHEA-COMP:9680"/>
        <dbReference type="ChEBI" id="CHEBI:29985"/>
        <dbReference type="ChEBI" id="CHEBI:30616"/>
        <dbReference type="ChEBI" id="CHEBI:33019"/>
        <dbReference type="ChEBI" id="CHEBI:78442"/>
        <dbReference type="ChEBI" id="CHEBI:78520"/>
        <dbReference type="ChEBI" id="CHEBI:456215"/>
        <dbReference type="EC" id="6.1.1.17"/>
    </reaction>
</comment>